<keyword evidence="1" id="KW-0812">Transmembrane</keyword>
<protein>
    <submittedName>
        <fullName evidence="2">Flp family type IVb pilin</fullName>
    </submittedName>
</protein>
<dbReference type="AlphaFoldDB" id="A0A4P7P339"/>
<organism evidence="2 3">
    <name type="scientific">Hydrogenovibrio crunogenus</name>
    <dbReference type="NCBI Taxonomy" id="39765"/>
    <lineage>
        <taxon>Bacteria</taxon>
        <taxon>Pseudomonadati</taxon>
        <taxon>Pseudomonadota</taxon>
        <taxon>Gammaproteobacteria</taxon>
        <taxon>Thiotrichales</taxon>
        <taxon>Piscirickettsiaceae</taxon>
        <taxon>Hydrogenovibrio</taxon>
    </lineage>
</organism>
<reference evidence="2 3" key="1">
    <citation type="submission" date="2018-08" db="EMBL/GenBank/DDBJ databases">
        <title>Horizontal acquisition of hydrogen conversion ability and other habitat adaptations in Hydrogenovibrio crunogenus strains.</title>
        <authorList>
            <person name="Gonnella G."/>
            <person name="Adam N."/>
            <person name="Perner M."/>
        </authorList>
    </citation>
    <scope>NUCLEOTIDE SEQUENCE [LARGE SCALE GENOMIC DNA]</scope>
    <source>
        <strain evidence="2 3">SP-41</strain>
    </source>
</reference>
<gene>
    <name evidence="2" type="ORF">GHNINEIG_01824</name>
</gene>
<feature type="transmembrane region" description="Helical" evidence="1">
    <location>
        <begin position="28"/>
        <end position="47"/>
    </location>
</feature>
<evidence type="ECO:0000313" key="3">
    <source>
        <dbReference type="Proteomes" id="UP000296201"/>
    </source>
</evidence>
<keyword evidence="1" id="KW-1133">Transmembrane helix</keyword>
<keyword evidence="1" id="KW-0472">Membrane</keyword>
<evidence type="ECO:0000256" key="1">
    <source>
        <dbReference type="SAM" id="Phobius"/>
    </source>
</evidence>
<dbReference type="Proteomes" id="UP000296201">
    <property type="component" value="Chromosome"/>
</dbReference>
<dbReference type="RefSeq" id="WP_135796358.1">
    <property type="nucleotide sequence ID" value="NZ_CP032096.1"/>
</dbReference>
<evidence type="ECO:0000313" key="2">
    <source>
        <dbReference type="EMBL" id="QBZ83762.1"/>
    </source>
</evidence>
<name>A0A4P7P339_9GAMM</name>
<sequence length="81" mass="8321">MLNEKKLHQMIEMQKTEQGLKKQKGASMIEYALVIAGVVALGATFFGTDGKISQAVSNKVDSISTEIGGSSTAGSGTTSGG</sequence>
<proteinExistence type="predicted"/>
<keyword evidence="3" id="KW-1185">Reference proteome</keyword>
<dbReference type="EMBL" id="CP032096">
    <property type="protein sequence ID" value="QBZ83762.1"/>
    <property type="molecule type" value="Genomic_DNA"/>
</dbReference>
<accession>A0A4P7P339</accession>